<evidence type="ECO:0000259" key="5">
    <source>
        <dbReference type="Pfam" id="PF00171"/>
    </source>
</evidence>
<dbReference type="RefSeq" id="WP_344710760.1">
    <property type="nucleotide sequence ID" value="NZ_BAAAWH010000001.1"/>
</dbReference>
<dbReference type="Gene3D" id="3.40.309.10">
    <property type="entry name" value="Aldehyde Dehydrogenase, Chain A, domain 2"/>
    <property type="match status" value="1"/>
</dbReference>
<dbReference type="Proteomes" id="UP001589611">
    <property type="component" value="Unassembled WGS sequence"/>
</dbReference>
<accession>A0ABV5SVN3</accession>
<evidence type="ECO:0000256" key="4">
    <source>
        <dbReference type="RuleBase" id="RU003345"/>
    </source>
</evidence>
<name>A0ABV5SVN3_9MICO</name>
<feature type="domain" description="Aldehyde dehydrogenase" evidence="5">
    <location>
        <begin position="17"/>
        <end position="479"/>
    </location>
</feature>
<dbReference type="InterPro" id="IPR029510">
    <property type="entry name" value="Ald_DH_CS_GLU"/>
</dbReference>
<evidence type="ECO:0000256" key="3">
    <source>
        <dbReference type="PROSITE-ProRule" id="PRU10007"/>
    </source>
</evidence>
<keyword evidence="7" id="KW-1185">Reference proteome</keyword>
<dbReference type="InterPro" id="IPR016161">
    <property type="entry name" value="Ald_DH/histidinol_DH"/>
</dbReference>
<sequence>MTIITESDNRLFVGGEWRPARSTLRIEVEDPYARTTVGVAPDGSFDDVDAAVRAARAAFDHGPWPRMTPDERAGYLERLADELERRGEGTASLVTGEIGQPVGFSRIVNIALPARHLRYFAEMIRGFAFEEQRQNANGPGTSVVRLEPVGVAGLITPWNYPQSILSAKLAPALAVGCTVVIKPAAETPLDALALAAAVEAVGFPPGVVNVVTGGRETGDALVKHPGVDKIAFTGSTAAGRIIARNCGERLIPVTLELGGKSAAIIAEDADIDVTLAGLRSGSFMNSGQTCFLLSRVLVPRTRKDELLEGLVELARSFRLGDPRDSATDMGPLVSERIRGRVRTMVEDARGEGAQILTGGRDLPGERGYFYEPTIIAGASADSQIAREEIFGPVVTVFEYDGIDEAIALANDSRYGLGGAVFSADTAAALEIARAVQTGTIGVNGYAPDLATPFGGYKESGLGREQGTEVLYNYLNTKAINTSIGRSA</sequence>
<evidence type="ECO:0000256" key="2">
    <source>
        <dbReference type="ARBA" id="ARBA00023002"/>
    </source>
</evidence>
<keyword evidence="2 4" id="KW-0560">Oxidoreductase</keyword>
<dbReference type="CDD" id="cd07139">
    <property type="entry name" value="ALDH_AldA-Rv0768"/>
    <property type="match status" value="1"/>
</dbReference>
<evidence type="ECO:0000313" key="6">
    <source>
        <dbReference type="EMBL" id="MFB9644365.1"/>
    </source>
</evidence>
<dbReference type="Pfam" id="PF00171">
    <property type="entry name" value="Aldedh"/>
    <property type="match status" value="1"/>
</dbReference>
<dbReference type="InterPro" id="IPR016163">
    <property type="entry name" value="Ald_DH_C"/>
</dbReference>
<dbReference type="Gene3D" id="3.40.605.10">
    <property type="entry name" value="Aldehyde Dehydrogenase, Chain A, domain 1"/>
    <property type="match status" value="1"/>
</dbReference>
<dbReference type="PANTHER" id="PTHR42804:SF1">
    <property type="entry name" value="ALDEHYDE DEHYDROGENASE-RELATED"/>
    <property type="match status" value="1"/>
</dbReference>
<reference evidence="6 7" key="1">
    <citation type="submission" date="2024-09" db="EMBL/GenBank/DDBJ databases">
        <authorList>
            <person name="Sun Q."/>
            <person name="Mori K."/>
        </authorList>
    </citation>
    <scope>NUCLEOTIDE SEQUENCE [LARGE SCALE GENOMIC DNA]</scope>
    <source>
        <strain evidence="6 7">JCM 1342</strain>
    </source>
</reference>
<dbReference type="SUPFAM" id="SSF53720">
    <property type="entry name" value="ALDH-like"/>
    <property type="match status" value="1"/>
</dbReference>
<gene>
    <name evidence="6" type="ORF">ACFFPJ_00980</name>
</gene>
<dbReference type="InterPro" id="IPR015590">
    <property type="entry name" value="Aldehyde_DH_dom"/>
</dbReference>
<dbReference type="EMBL" id="JBHMBE010000001">
    <property type="protein sequence ID" value="MFB9644365.1"/>
    <property type="molecule type" value="Genomic_DNA"/>
</dbReference>
<proteinExistence type="inferred from homology"/>
<evidence type="ECO:0000256" key="1">
    <source>
        <dbReference type="ARBA" id="ARBA00009986"/>
    </source>
</evidence>
<feature type="active site" evidence="3">
    <location>
        <position position="256"/>
    </location>
</feature>
<protein>
    <submittedName>
        <fullName evidence="6">Aldehyde dehydrogenase</fullName>
    </submittedName>
</protein>
<comment type="similarity">
    <text evidence="1 4">Belongs to the aldehyde dehydrogenase family.</text>
</comment>
<dbReference type="InterPro" id="IPR016162">
    <property type="entry name" value="Ald_DH_N"/>
</dbReference>
<evidence type="ECO:0000313" key="7">
    <source>
        <dbReference type="Proteomes" id="UP001589611"/>
    </source>
</evidence>
<organism evidence="6 7">
    <name type="scientific">Microbacterium terregens</name>
    <dbReference type="NCBI Taxonomy" id="69363"/>
    <lineage>
        <taxon>Bacteria</taxon>
        <taxon>Bacillati</taxon>
        <taxon>Actinomycetota</taxon>
        <taxon>Actinomycetes</taxon>
        <taxon>Micrococcales</taxon>
        <taxon>Microbacteriaceae</taxon>
        <taxon>Microbacterium</taxon>
    </lineage>
</organism>
<dbReference type="PROSITE" id="PS00687">
    <property type="entry name" value="ALDEHYDE_DEHYDR_GLU"/>
    <property type="match status" value="1"/>
</dbReference>
<comment type="caution">
    <text evidence="6">The sequence shown here is derived from an EMBL/GenBank/DDBJ whole genome shotgun (WGS) entry which is preliminary data.</text>
</comment>
<dbReference type="PANTHER" id="PTHR42804">
    <property type="entry name" value="ALDEHYDE DEHYDROGENASE"/>
    <property type="match status" value="1"/>
</dbReference>